<protein>
    <submittedName>
        <fullName evidence="1">Uncharacterized protein</fullName>
    </submittedName>
</protein>
<dbReference type="AlphaFoldDB" id="A4J2Q4"/>
<keyword evidence="2" id="KW-1185">Reference proteome</keyword>
<evidence type="ECO:0000313" key="2">
    <source>
        <dbReference type="Proteomes" id="UP000001556"/>
    </source>
</evidence>
<dbReference type="KEGG" id="drm:Dred_0819"/>
<dbReference type="EMBL" id="CP000612">
    <property type="protein sequence ID" value="ABO49357.1"/>
    <property type="molecule type" value="Genomic_DNA"/>
</dbReference>
<accession>A4J2Q4</accession>
<dbReference type="STRING" id="349161.Dred_0819"/>
<gene>
    <name evidence="1" type="ordered locus">Dred_0819</name>
</gene>
<sequence length="165" mass="19256">MKRILTICGIVVLFIGIFAYAKWPFEQEVVTEKTDQSVAVEKIEKQLNIQMTKPEKANFWDYQLKDKIRITYDEPESIAEVSISVFSNATTEDVKNTCKVLKGYFSPEEQEEIAAKILSIYQKKKSNPEYDERWEHKYGNRRVNANAFWNDQTALMSVLIFKEGK</sequence>
<reference evidence="1 2" key="1">
    <citation type="submission" date="2007-03" db="EMBL/GenBank/DDBJ databases">
        <title>Complete sequence of Desulfotomaculum reducens MI-1.</title>
        <authorList>
            <consortium name="US DOE Joint Genome Institute"/>
            <person name="Copeland A."/>
            <person name="Lucas S."/>
            <person name="Lapidus A."/>
            <person name="Barry K."/>
            <person name="Detter J.C."/>
            <person name="Glavina del Rio T."/>
            <person name="Hammon N."/>
            <person name="Israni S."/>
            <person name="Dalin E."/>
            <person name="Tice H."/>
            <person name="Pitluck S."/>
            <person name="Sims D."/>
            <person name="Brettin T."/>
            <person name="Bruce D."/>
            <person name="Han C."/>
            <person name="Tapia R."/>
            <person name="Schmutz J."/>
            <person name="Larimer F."/>
            <person name="Land M."/>
            <person name="Hauser L."/>
            <person name="Kyrpides N."/>
            <person name="Kim E."/>
            <person name="Tebo B.M."/>
            <person name="Richardson P."/>
        </authorList>
    </citation>
    <scope>NUCLEOTIDE SEQUENCE [LARGE SCALE GENOMIC DNA]</scope>
    <source>
        <strain evidence="1 2">MI-1</strain>
    </source>
</reference>
<name>A4J2Q4_DESRM</name>
<dbReference type="HOGENOM" id="CLU_1608223_0_0_9"/>
<organism evidence="1 2">
    <name type="scientific">Desulforamulus reducens (strain ATCC BAA-1160 / DSM 100696 / MI-1)</name>
    <name type="common">Desulfotomaculum reducens</name>
    <dbReference type="NCBI Taxonomy" id="349161"/>
    <lineage>
        <taxon>Bacteria</taxon>
        <taxon>Bacillati</taxon>
        <taxon>Bacillota</taxon>
        <taxon>Clostridia</taxon>
        <taxon>Eubacteriales</taxon>
        <taxon>Peptococcaceae</taxon>
        <taxon>Desulforamulus</taxon>
    </lineage>
</organism>
<evidence type="ECO:0000313" key="1">
    <source>
        <dbReference type="EMBL" id="ABO49357.1"/>
    </source>
</evidence>
<dbReference type="Proteomes" id="UP000001556">
    <property type="component" value="Chromosome"/>
</dbReference>
<proteinExistence type="predicted"/>
<dbReference type="RefSeq" id="WP_011877192.1">
    <property type="nucleotide sequence ID" value="NC_009253.1"/>
</dbReference>